<dbReference type="InterPro" id="IPR010387">
    <property type="entry name" value="QueT"/>
</dbReference>
<dbReference type="PANTHER" id="PTHR40044:SF1">
    <property type="entry name" value="INTEGRAL MEMBRANE PROTEIN"/>
    <property type="match status" value="1"/>
</dbReference>
<accession>A0A2N6UG92</accession>
<dbReference type="Proteomes" id="UP000235701">
    <property type="component" value="Unassembled WGS sequence"/>
</dbReference>
<keyword evidence="3" id="KW-1185">Reference proteome</keyword>
<dbReference type="Pfam" id="PF06177">
    <property type="entry name" value="QueT"/>
    <property type="match status" value="1"/>
</dbReference>
<feature type="transmembrane region" description="Helical" evidence="1">
    <location>
        <begin position="20"/>
        <end position="40"/>
    </location>
</feature>
<name>A0A2N6UG92_9LACT</name>
<sequence>MHKASNTITPSRFSTIDMTKIAVVAALYLVITLIIAPISYGPIQFRISESLNFLALHNKRYIWAVSIGVFIANFMTYGPIDMIVGSVSTFIFLYIGRWVGDQLVKLAKQSQFTLLSDQWIRYMSLTVIFALSMFTTTTTIVLVGADAAFLPTYISLALSEFAAMTLGMFIMYPLSKRIDFDR</sequence>
<evidence type="ECO:0000256" key="1">
    <source>
        <dbReference type="SAM" id="Phobius"/>
    </source>
</evidence>
<dbReference type="PANTHER" id="PTHR40044">
    <property type="entry name" value="INTEGRAL MEMBRANE PROTEIN-RELATED"/>
    <property type="match status" value="1"/>
</dbReference>
<comment type="caution">
    <text evidence="2">The sequence shown here is derived from an EMBL/GenBank/DDBJ whole genome shotgun (WGS) entry which is preliminary data.</text>
</comment>
<proteinExistence type="predicted"/>
<dbReference type="EMBL" id="PNHQ01000001">
    <property type="protein sequence ID" value="PMC80565.1"/>
    <property type="molecule type" value="Genomic_DNA"/>
</dbReference>
<feature type="transmembrane region" description="Helical" evidence="1">
    <location>
        <begin position="120"/>
        <end position="144"/>
    </location>
</feature>
<evidence type="ECO:0000313" key="2">
    <source>
        <dbReference type="EMBL" id="PMC80565.1"/>
    </source>
</evidence>
<gene>
    <name evidence="2" type="ORF">CJ191_00130</name>
</gene>
<feature type="transmembrane region" description="Helical" evidence="1">
    <location>
        <begin position="150"/>
        <end position="172"/>
    </location>
</feature>
<organism evidence="2 3">
    <name type="scientific">Aerococcus viridans</name>
    <dbReference type="NCBI Taxonomy" id="1377"/>
    <lineage>
        <taxon>Bacteria</taxon>
        <taxon>Bacillati</taxon>
        <taxon>Bacillota</taxon>
        <taxon>Bacilli</taxon>
        <taxon>Lactobacillales</taxon>
        <taxon>Aerococcaceae</taxon>
        <taxon>Aerococcus</taxon>
    </lineage>
</organism>
<protein>
    <submittedName>
        <fullName evidence="2">QueT transporter family protein</fullName>
    </submittedName>
</protein>
<keyword evidence="1" id="KW-0472">Membrane</keyword>
<keyword evidence="1" id="KW-0812">Transmembrane</keyword>
<dbReference type="OrthoDB" id="1706970at2"/>
<evidence type="ECO:0000313" key="3">
    <source>
        <dbReference type="Proteomes" id="UP000235701"/>
    </source>
</evidence>
<dbReference type="PIRSF" id="PIRSF031501">
    <property type="entry name" value="QueT"/>
    <property type="match status" value="1"/>
</dbReference>
<keyword evidence="1" id="KW-1133">Transmembrane helix</keyword>
<dbReference type="AlphaFoldDB" id="A0A2N6UG92"/>
<feature type="transmembrane region" description="Helical" evidence="1">
    <location>
        <begin position="83"/>
        <end position="100"/>
    </location>
</feature>
<reference evidence="2 3" key="1">
    <citation type="submission" date="2017-09" db="EMBL/GenBank/DDBJ databases">
        <title>Bacterial strain isolated from the female urinary microbiota.</title>
        <authorList>
            <person name="Thomas-White K."/>
            <person name="Kumar N."/>
            <person name="Forster S."/>
            <person name="Putonti C."/>
            <person name="Lawley T."/>
            <person name="Wolfe A.J."/>
        </authorList>
    </citation>
    <scope>NUCLEOTIDE SEQUENCE [LARGE SCALE GENOMIC DNA]</scope>
    <source>
        <strain evidence="2 3">UMB0240</strain>
    </source>
</reference>
<dbReference type="RefSeq" id="WP_070466889.1">
    <property type="nucleotide sequence ID" value="NZ_PNHQ01000001.1"/>
</dbReference>